<keyword evidence="2" id="KW-0843">Virulence</keyword>
<dbReference type="InterPro" id="IPR050430">
    <property type="entry name" value="Peptidase_S1"/>
</dbReference>
<evidence type="ECO:0000256" key="2">
    <source>
        <dbReference type="ARBA" id="ARBA00023026"/>
    </source>
</evidence>
<reference evidence="6 7" key="1">
    <citation type="submission" date="2019-07" db="EMBL/GenBank/DDBJ databases">
        <title>Genomics analysis of Aphanomyces spp. identifies a new class of oomycete effector associated with host adaptation.</title>
        <authorList>
            <person name="Gaulin E."/>
        </authorList>
    </citation>
    <scope>NUCLEOTIDE SEQUENCE [LARGE SCALE GENOMIC DNA]</scope>
    <source>
        <strain evidence="6 7">ATCC 201684</strain>
    </source>
</reference>
<comment type="caution">
    <text evidence="6">The sequence shown here is derived from an EMBL/GenBank/DDBJ whole genome shotgun (WGS) entry which is preliminary data.</text>
</comment>
<organism evidence="6 7">
    <name type="scientific">Aphanomyces euteiches</name>
    <dbReference type="NCBI Taxonomy" id="100861"/>
    <lineage>
        <taxon>Eukaryota</taxon>
        <taxon>Sar</taxon>
        <taxon>Stramenopiles</taxon>
        <taxon>Oomycota</taxon>
        <taxon>Saprolegniomycetes</taxon>
        <taxon>Saprolegniales</taxon>
        <taxon>Verrucalvaceae</taxon>
        <taxon>Aphanomyces</taxon>
    </lineage>
</organism>
<dbReference type="Gene3D" id="2.40.10.10">
    <property type="entry name" value="Trypsin-like serine proteases"/>
    <property type="match status" value="1"/>
</dbReference>
<evidence type="ECO:0000259" key="5">
    <source>
        <dbReference type="Pfam" id="PF00089"/>
    </source>
</evidence>
<gene>
    <name evidence="6" type="ORF">Ae201684_005769</name>
</gene>
<feature type="domain" description="Peptidase S1" evidence="5">
    <location>
        <begin position="37"/>
        <end position="160"/>
    </location>
</feature>
<evidence type="ECO:0000256" key="4">
    <source>
        <dbReference type="ARBA" id="ARBA00023180"/>
    </source>
</evidence>
<dbReference type="InterPro" id="IPR001254">
    <property type="entry name" value="Trypsin_dom"/>
</dbReference>
<name>A0A6G0XEH4_9STRA</name>
<accession>A0A6G0XEH4</accession>
<dbReference type="InterPro" id="IPR009003">
    <property type="entry name" value="Peptidase_S1_PA"/>
</dbReference>
<proteinExistence type="predicted"/>
<dbReference type="PANTHER" id="PTHR24276">
    <property type="entry name" value="POLYSERASE-RELATED"/>
    <property type="match status" value="1"/>
</dbReference>
<keyword evidence="3" id="KW-1015">Disulfide bond</keyword>
<protein>
    <recommendedName>
        <fullName evidence="5">Peptidase S1 domain-containing protein</fullName>
    </recommendedName>
</protein>
<dbReference type="GO" id="GO:0006508">
    <property type="term" value="P:proteolysis"/>
    <property type="evidence" value="ECO:0007669"/>
    <property type="project" value="InterPro"/>
</dbReference>
<dbReference type="Proteomes" id="UP000481153">
    <property type="component" value="Unassembled WGS sequence"/>
</dbReference>
<dbReference type="InterPro" id="IPR043504">
    <property type="entry name" value="Peptidase_S1_PA_chymotrypsin"/>
</dbReference>
<dbReference type="PANTHER" id="PTHR24276:SF98">
    <property type="entry name" value="FI18310P1-RELATED"/>
    <property type="match status" value="1"/>
</dbReference>
<dbReference type="SUPFAM" id="SSF50494">
    <property type="entry name" value="Trypsin-like serine proteases"/>
    <property type="match status" value="1"/>
</dbReference>
<keyword evidence="4" id="KW-0325">Glycoprotein</keyword>
<dbReference type="AlphaFoldDB" id="A0A6G0XEH4"/>
<dbReference type="EMBL" id="VJMJ01000075">
    <property type="protein sequence ID" value="KAF0738417.1"/>
    <property type="molecule type" value="Genomic_DNA"/>
</dbReference>
<evidence type="ECO:0000256" key="3">
    <source>
        <dbReference type="ARBA" id="ARBA00023157"/>
    </source>
</evidence>
<evidence type="ECO:0000313" key="7">
    <source>
        <dbReference type="Proteomes" id="UP000481153"/>
    </source>
</evidence>
<keyword evidence="1" id="KW-0732">Signal</keyword>
<dbReference type="VEuPathDB" id="FungiDB:AeMF1_017739"/>
<sequence>MITFTMLEIIATAAECIHNQVGATDVALLKAELDSVPFCTGVLIAPKFVVTVAACVEYESAPKWVSITATTRDDGQAFATEDLEVARAIVEPTYESHKVNHGVAIFELKTASKRPPAKIWTDSSLPKDAQLTAKGYSAATRSTIESTSQLLTTIDCVNHINNLRQQDHGILSRDVSCTYDDPATAILGNMLAVSSPEAAGDAILGLKLWPDKVSPNEIAAPSIYYNLFRSRFFTWNVIHNQPVAYKIEPSTAIPTVRIQNNDRGFKIISPQGPTASKCAALNATSKDGKDPRAWDNPCMKACNGGNKTICKARCIVDNATQFPGYLCDHVCLKVDPGEICQEGITRPACRGLTITCERITPPPPPTTTRIPSKTHHQ</sequence>
<evidence type="ECO:0000313" key="6">
    <source>
        <dbReference type="EMBL" id="KAF0738417.1"/>
    </source>
</evidence>
<dbReference type="GO" id="GO:0004252">
    <property type="term" value="F:serine-type endopeptidase activity"/>
    <property type="evidence" value="ECO:0007669"/>
    <property type="project" value="InterPro"/>
</dbReference>
<dbReference type="Pfam" id="PF00089">
    <property type="entry name" value="Trypsin"/>
    <property type="match status" value="1"/>
</dbReference>
<keyword evidence="7" id="KW-1185">Reference proteome</keyword>
<evidence type="ECO:0000256" key="1">
    <source>
        <dbReference type="ARBA" id="ARBA00022729"/>
    </source>
</evidence>